<feature type="region of interest" description="Disordered" evidence="1">
    <location>
        <begin position="506"/>
        <end position="580"/>
    </location>
</feature>
<gene>
    <name evidence="2" type="ORF">K431DRAFT_296803</name>
</gene>
<evidence type="ECO:0000313" key="3">
    <source>
        <dbReference type="Proteomes" id="UP000799441"/>
    </source>
</evidence>
<dbReference type="GO" id="GO:1990334">
    <property type="term" value="C:Bfa1-Bub2 complex"/>
    <property type="evidence" value="ECO:0007669"/>
    <property type="project" value="InterPro"/>
</dbReference>
<evidence type="ECO:0000313" key="2">
    <source>
        <dbReference type="EMBL" id="KAF2718529.1"/>
    </source>
</evidence>
<dbReference type="OrthoDB" id="19159at2759"/>
<dbReference type="Proteomes" id="UP000799441">
    <property type="component" value="Unassembled WGS sequence"/>
</dbReference>
<feature type="region of interest" description="Disordered" evidence="1">
    <location>
        <begin position="32"/>
        <end position="69"/>
    </location>
</feature>
<protein>
    <submittedName>
        <fullName evidence="2">Uncharacterized protein</fullName>
    </submittedName>
</protein>
<reference evidence="2" key="1">
    <citation type="journal article" date="2020" name="Stud. Mycol.">
        <title>101 Dothideomycetes genomes: a test case for predicting lifestyles and emergence of pathogens.</title>
        <authorList>
            <person name="Haridas S."/>
            <person name="Albert R."/>
            <person name="Binder M."/>
            <person name="Bloem J."/>
            <person name="Labutti K."/>
            <person name="Salamov A."/>
            <person name="Andreopoulos B."/>
            <person name="Baker S."/>
            <person name="Barry K."/>
            <person name="Bills G."/>
            <person name="Bluhm B."/>
            <person name="Cannon C."/>
            <person name="Castanera R."/>
            <person name="Culley D."/>
            <person name="Daum C."/>
            <person name="Ezra D."/>
            <person name="Gonzalez J."/>
            <person name="Henrissat B."/>
            <person name="Kuo A."/>
            <person name="Liang C."/>
            <person name="Lipzen A."/>
            <person name="Lutzoni F."/>
            <person name="Magnuson J."/>
            <person name="Mondo S."/>
            <person name="Nolan M."/>
            <person name="Ohm R."/>
            <person name="Pangilinan J."/>
            <person name="Park H.-J."/>
            <person name="Ramirez L."/>
            <person name="Alfaro M."/>
            <person name="Sun H."/>
            <person name="Tritt A."/>
            <person name="Yoshinaga Y."/>
            <person name="Zwiers L.-H."/>
            <person name="Turgeon B."/>
            <person name="Goodwin S."/>
            <person name="Spatafora J."/>
            <person name="Crous P."/>
            <person name="Grigoriev I."/>
        </authorList>
    </citation>
    <scope>NUCLEOTIDE SEQUENCE</scope>
    <source>
        <strain evidence="2">CBS 116435</strain>
    </source>
</reference>
<dbReference type="PANTHER" id="PTHR35140:SF1">
    <property type="entry name" value="MITOTIC CHECK POINT PROTEIN BFA1"/>
    <property type="match status" value="1"/>
</dbReference>
<comment type="caution">
    <text evidence="2">The sequence shown here is derived from an EMBL/GenBank/DDBJ whole genome shotgun (WGS) entry which is preliminary data.</text>
</comment>
<feature type="compositionally biased region" description="Low complexity" evidence="1">
    <location>
        <begin position="682"/>
        <end position="695"/>
    </location>
</feature>
<feature type="compositionally biased region" description="Acidic residues" evidence="1">
    <location>
        <begin position="630"/>
        <end position="641"/>
    </location>
</feature>
<dbReference type="InterPro" id="IPR034586">
    <property type="entry name" value="Bfa1/Byr4"/>
</dbReference>
<dbReference type="PANTHER" id="PTHR35140">
    <property type="entry name" value="MITOTIC CHECK POINT PROTEIN BFA1"/>
    <property type="match status" value="1"/>
</dbReference>
<dbReference type="GO" id="GO:0044732">
    <property type="term" value="C:mitotic spindle pole body"/>
    <property type="evidence" value="ECO:0007669"/>
    <property type="project" value="TreeGrafter"/>
</dbReference>
<feature type="compositionally biased region" description="Basic and acidic residues" evidence="1">
    <location>
        <begin position="642"/>
        <end position="654"/>
    </location>
</feature>
<organism evidence="2 3">
    <name type="scientific">Polychaeton citri CBS 116435</name>
    <dbReference type="NCBI Taxonomy" id="1314669"/>
    <lineage>
        <taxon>Eukaryota</taxon>
        <taxon>Fungi</taxon>
        <taxon>Dikarya</taxon>
        <taxon>Ascomycota</taxon>
        <taxon>Pezizomycotina</taxon>
        <taxon>Dothideomycetes</taxon>
        <taxon>Dothideomycetidae</taxon>
        <taxon>Capnodiales</taxon>
        <taxon>Capnodiaceae</taxon>
        <taxon>Polychaeton</taxon>
    </lineage>
</organism>
<evidence type="ECO:0000256" key="1">
    <source>
        <dbReference type="SAM" id="MobiDB-lite"/>
    </source>
</evidence>
<accession>A0A9P4ULH7</accession>
<dbReference type="EMBL" id="MU003823">
    <property type="protein sequence ID" value="KAF2718529.1"/>
    <property type="molecule type" value="Genomic_DNA"/>
</dbReference>
<feature type="region of interest" description="Disordered" evidence="1">
    <location>
        <begin position="86"/>
        <end position="110"/>
    </location>
</feature>
<feature type="region of interest" description="Disordered" evidence="1">
    <location>
        <begin position="613"/>
        <end position="695"/>
    </location>
</feature>
<feature type="compositionally biased region" description="Acidic residues" evidence="1">
    <location>
        <begin position="325"/>
        <end position="335"/>
    </location>
</feature>
<dbReference type="AlphaFoldDB" id="A0A9P4ULH7"/>
<keyword evidence="3" id="KW-1185">Reference proteome</keyword>
<proteinExistence type="predicted"/>
<feature type="compositionally biased region" description="Polar residues" evidence="1">
    <location>
        <begin position="506"/>
        <end position="521"/>
    </location>
</feature>
<sequence length="824" mass="89884">MAAAVENWDDDLDFEGDLNASTMASSIGTAALSSRLSVQSESVAGDDTATTNDERDMFETENDELGGLDIPEGLVDFEAILKKRRAGDAELGEPSQTSPKEIHSRDVTLGAHKKSKLHSITDEDDFDLDFDMPRHGPAFDQSKRGLNKNLRFNNGKGAPQAPQLATAKRSHIPRPVSGSRPFNRLEPVLEHGTTQAAKDRRQQTATHMLRSKRSMPALGSQPRTMPSHKPSVPAFMPSGNQGFTAHASIPLHLRRDSDPRSRRGAQSPEPRSHSRLSNQWQPETPSRGVGRQNRADTATGTLAREAQAKRNLTKPARRRNFGDGSELDIFDDLDTNMDKEGPYMKEPSVRSGTYKQLASRYPPARPAPKEPQNKRTFSQRVTTPAPPQTPKSPTKGFAEQQGYTPSYLRDTAASRIARESRLNLKDASSGGSTSRLRSAGPSVEKTANWKQQIAARSPANSPVTQKKTRRAPQLIKPQEAKIPSNANHIMTYNPDTMRWEGNETTLSRFDTPSASHQYNTRQAQPHAHPLQPPVQLSPPSASAGTTFKPRPLSSHIERERPACSTHSRAHSAASPPRPALIAPLAPARGHNIQVNGGMVFDPRQMKWLKLKNNKQQRDFATGPLSPSVTDVDEEDDPFAEIEDLKETEDDKRDLLSGGGRARLRAGSAAGGGMASPISMDHGGTASSVGGAAGGQATAGEVHEEFDLGPNFIRREKDEEAKWRVKCSRWFPSADGDIAQRETTRDKIPPFMSFLPAHAAPADFFDFDAPDVSSASVPAPTDGFDLDLPVTTSSNNTALARTSAPSLGLRLSQWADDDADGFDEW</sequence>
<dbReference type="GO" id="GO:0005096">
    <property type="term" value="F:GTPase activator activity"/>
    <property type="evidence" value="ECO:0007669"/>
    <property type="project" value="InterPro"/>
</dbReference>
<feature type="region of interest" description="Disordered" evidence="1">
    <location>
        <begin position="136"/>
        <end position="476"/>
    </location>
</feature>
<name>A0A9P4ULH7_9PEZI</name>
<dbReference type="GO" id="GO:0031578">
    <property type="term" value="P:mitotic spindle orientation checkpoint signaling"/>
    <property type="evidence" value="ECO:0007669"/>
    <property type="project" value="TreeGrafter"/>
</dbReference>
<feature type="compositionally biased region" description="Polar residues" evidence="1">
    <location>
        <begin position="275"/>
        <end position="284"/>
    </location>
</feature>
<feature type="compositionally biased region" description="Polar residues" evidence="1">
    <location>
        <begin position="32"/>
        <end position="42"/>
    </location>
</feature>
<feature type="compositionally biased region" description="Low complexity" evidence="1">
    <location>
        <begin position="570"/>
        <end position="580"/>
    </location>
</feature>